<evidence type="ECO:0000313" key="1">
    <source>
        <dbReference type="EMBL" id="TRY77671.1"/>
    </source>
</evidence>
<accession>A0A553PJ09</accession>
<evidence type="ECO:0000313" key="2">
    <source>
        <dbReference type="Proteomes" id="UP000316079"/>
    </source>
</evidence>
<dbReference type="AlphaFoldDB" id="A0A553PJ09"/>
<dbReference type="OrthoDB" id="26525at2759"/>
<organism evidence="1 2">
    <name type="scientific">Danionella cerebrum</name>
    <dbReference type="NCBI Taxonomy" id="2873325"/>
    <lineage>
        <taxon>Eukaryota</taxon>
        <taxon>Metazoa</taxon>
        <taxon>Chordata</taxon>
        <taxon>Craniata</taxon>
        <taxon>Vertebrata</taxon>
        <taxon>Euteleostomi</taxon>
        <taxon>Actinopterygii</taxon>
        <taxon>Neopterygii</taxon>
        <taxon>Teleostei</taxon>
        <taxon>Ostariophysi</taxon>
        <taxon>Cypriniformes</taxon>
        <taxon>Danionidae</taxon>
        <taxon>Danioninae</taxon>
        <taxon>Danionella</taxon>
    </lineage>
</organism>
<proteinExistence type="predicted"/>
<dbReference type="SUPFAM" id="SSF47473">
    <property type="entry name" value="EF-hand"/>
    <property type="match status" value="1"/>
</dbReference>
<keyword evidence="2" id="KW-1185">Reference proteome</keyword>
<dbReference type="Proteomes" id="UP000316079">
    <property type="component" value="Unassembled WGS sequence"/>
</dbReference>
<dbReference type="STRING" id="623744.A0A553PJ09"/>
<dbReference type="InterPro" id="IPR011992">
    <property type="entry name" value="EF-hand-dom_pair"/>
</dbReference>
<dbReference type="EMBL" id="SRMA01026678">
    <property type="protein sequence ID" value="TRY77671.1"/>
    <property type="molecule type" value="Genomic_DNA"/>
</dbReference>
<gene>
    <name evidence="1" type="ORF">DNTS_017954</name>
</gene>
<sequence>LSFILKGVSLEPFVCLIRRKMSAEDPYEKTRQIFTAFDLHCRGYLKLDDFRSAFKRVAPRLPERTVLDAFR</sequence>
<comment type="caution">
    <text evidence="1">The sequence shown here is derived from an EMBL/GenBank/DDBJ whole genome shotgun (WGS) entry which is preliminary data.</text>
</comment>
<protein>
    <recommendedName>
        <fullName evidence="3">EF-hand domain-containing protein</fullName>
    </recommendedName>
</protein>
<evidence type="ECO:0008006" key="3">
    <source>
        <dbReference type="Google" id="ProtNLM"/>
    </source>
</evidence>
<dbReference type="Gene3D" id="1.10.238.10">
    <property type="entry name" value="EF-hand"/>
    <property type="match status" value="1"/>
</dbReference>
<feature type="non-terminal residue" evidence="1">
    <location>
        <position position="1"/>
    </location>
</feature>
<name>A0A553PJ09_9TELE</name>
<reference evidence="1 2" key="1">
    <citation type="journal article" date="2019" name="Sci. Data">
        <title>Hybrid genome assembly and annotation of Danionella translucida.</title>
        <authorList>
            <person name="Kadobianskyi M."/>
            <person name="Schulze L."/>
            <person name="Schuelke M."/>
            <person name="Judkewitz B."/>
        </authorList>
    </citation>
    <scope>NUCLEOTIDE SEQUENCE [LARGE SCALE GENOMIC DNA]</scope>
    <source>
        <strain evidence="1 2">Bolton</strain>
    </source>
</reference>